<organism evidence="1">
    <name type="scientific">viral metagenome</name>
    <dbReference type="NCBI Taxonomy" id="1070528"/>
    <lineage>
        <taxon>unclassified sequences</taxon>
        <taxon>metagenomes</taxon>
        <taxon>organismal metagenomes</taxon>
    </lineage>
</organism>
<protein>
    <submittedName>
        <fullName evidence="1">Uncharacterized protein</fullName>
    </submittedName>
</protein>
<reference evidence="1" key="1">
    <citation type="journal article" date="2020" name="Nature">
        <title>Giant virus diversity and host interactions through global metagenomics.</title>
        <authorList>
            <person name="Schulz F."/>
            <person name="Roux S."/>
            <person name="Paez-Espino D."/>
            <person name="Jungbluth S."/>
            <person name="Walsh D.A."/>
            <person name="Denef V.J."/>
            <person name="McMahon K.D."/>
            <person name="Konstantinidis K.T."/>
            <person name="Eloe-Fadrosh E.A."/>
            <person name="Kyrpides N.C."/>
            <person name="Woyke T."/>
        </authorList>
    </citation>
    <scope>NUCLEOTIDE SEQUENCE</scope>
    <source>
        <strain evidence="1">GVMAG-M-3300023174-176</strain>
    </source>
</reference>
<evidence type="ECO:0000313" key="1">
    <source>
        <dbReference type="EMBL" id="QHT15826.1"/>
    </source>
</evidence>
<dbReference type="EMBL" id="MN739613">
    <property type="protein sequence ID" value="QHT15826.1"/>
    <property type="molecule type" value="Genomic_DNA"/>
</dbReference>
<dbReference type="AlphaFoldDB" id="A0A6C0DFU6"/>
<sequence>MAMILNVLEYHESVLRLIQLRFGDSHKKQKQIAAIDTILKDLRARLELLMDVEIATATYSSDFMVIVPLPKALFNDEQVYVEDYIDLIRDMIIALRVVTDATVIQYLWKLEHAVTRFSMI</sequence>
<accession>A0A6C0DFU6</accession>
<proteinExistence type="predicted"/>
<name>A0A6C0DFU6_9ZZZZ</name>